<evidence type="ECO:0000313" key="2">
    <source>
        <dbReference type="Proteomes" id="UP001241377"/>
    </source>
</evidence>
<accession>A0ACC2VKX7</accession>
<reference evidence="1" key="1">
    <citation type="submission" date="2023-04" db="EMBL/GenBank/DDBJ databases">
        <title>Draft Genome sequencing of Naganishia species isolated from polar environments using Oxford Nanopore Technology.</title>
        <authorList>
            <person name="Leo P."/>
            <person name="Venkateswaran K."/>
        </authorList>
    </citation>
    <scope>NUCLEOTIDE SEQUENCE</scope>
    <source>
        <strain evidence="1">MNA-CCFEE 5261</strain>
    </source>
</reference>
<sequence>MSNIEAHSESFQRTEWKNLKASVDKIVEALTRNNIKESAIKLFNLNIYRGQGYIVRSFMKSQLTRDKQHTKVLASLAAVINSKFPEVGQILISRLVVLFRKSFVNNDKPNVTRSTHFLVHLMNQYVCSDIVILQILQLLLENPTNNSVRAATSIMTEGGHFLVQHAANASAMIFDRLRSFLQDPNSQLDGSVLHDIDLLLRERRHRFSRYPAVTPDLDLVEEEDRETHTLILDETIETHDELNSFKFDENWQEEENRYKEELREILGDSDEVAVAPVPKEEPEKTDKTIDMTNSDLINFQKTVYLTIMGSMSSDEAVHKLLKLSYKNNSDVSKDEVLADMVIKCGSEEKTYSKYIGIIGEKLCSKSRRWQVVFVRLFKQYYEKIHQFNTNAVRNIGKLFGHLFACGILPIEECWDTIEMTEDGTTSAGRIFIKFVFQELVEEVGIGELVEMVEAENVQSKIQGMFPTSPQDMRDAEHVRFSINYFTAIGLGRLTEQMRSALKRLELEPRGRKRERRGSESSDNIAAKRSMKDLLRTELTPREDTLR</sequence>
<name>A0ACC2VKX7_9TREE</name>
<comment type="caution">
    <text evidence="1">The sequence shown here is derived from an EMBL/GenBank/DDBJ whole genome shotgun (WGS) entry which is preliminary data.</text>
</comment>
<organism evidence="1 2">
    <name type="scientific">Naganishia cerealis</name>
    <dbReference type="NCBI Taxonomy" id="610337"/>
    <lineage>
        <taxon>Eukaryota</taxon>
        <taxon>Fungi</taxon>
        <taxon>Dikarya</taxon>
        <taxon>Basidiomycota</taxon>
        <taxon>Agaricomycotina</taxon>
        <taxon>Tremellomycetes</taxon>
        <taxon>Filobasidiales</taxon>
        <taxon>Filobasidiaceae</taxon>
        <taxon>Naganishia</taxon>
    </lineage>
</organism>
<evidence type="ECO:0000313" key="1">
    <source>
        <dbReference type="EMBL" id="KAJ9099644.1"/>
    </source>
</evidence>
<proteinExistence type="predicted"/>
<dbReference type="EMBL" id="JASBWR010000068">
    <property type="protein sequence ID" value="KAJ9099644.1"/>
    <property type="molecule type" value="Genomic_DNA"/>
</dbReference>
<gene>
    <name evidence="1" type="ORF">QFC19_005883</name>
</gene>
<protein>
    <submittedName>
        <fullName evidence="1">Uncharacterized protein</fullName>
    </submittedName>
</protein>
<dbReference type="Proteomes" id="UP001241377">
    <property type="component" value="Unassembled WGS sequence"/>
</dbReference>
<keyword evidence="2" id="KW-1185">Reference proteome</keyword>